<feature type="region of interest" description="Disordered" evidence="9">
    <location>
        <begin position="304"/>
        <end position="347"/>
    </location>
</feature>
<dbReference type="GO" id="GO:0008270">
    <property type="term" value="F:zinc ion binding"/>
    <property type="evidence" value="ECO:0007669"/>
    <property type="project" value="UniProtKB-KW"/>
</dbReference>
<dbReference type="AlphaFoldDB" id="I2FUN1"/>
<evidence type="ECO:0000259" key="11">
    <source>
        <dbReference type="PROSITE" id="PS50179"/>
    </source>
</evidence>
<evidence type="ECO:0000256" key="4">
    <source>
        <dbReference type="ARBA" id="ARBA00022723"/>
    </source>
</evidence>
<feature type="region of interest" description="Disordered" evidence="9">
    <location>
        <begin position="882"/>
        <end position="918"/>
    </location>
</feature>
<comment type="similarity">
    <text evidence="2">Belongs to the VPS27 family.</text>
</comment>
<organism evidence="12 13">
    <name type="scientific">Ustilago hordei</name>
    <name type="common">Barley covered smut fungus</name>
    <dbReference type="NCBI Taxonomy" id="120017"/>
    <lineage>
        <taxon>Eukaryota</taxon>
        <taxon>Fungi</taxon>
        <taxon>Dikarya</taxon>
        <taxon>Basidiomycota</taxon>
        <taxon>Ustilaginomycotina</taxon>
        <taxon>Ustilaginomycetes</taxon>
        <taxon>Ustilaginales</taxon>
        <taxon>Ustilaginaceae</taxon>
        <taxon>Ustilago</taxon>
    </lineage>
</organism>
<feature type="compositionally biased region" description="Basic residues" evidence="9">
    <location>
        <begin position="270"/>
        <end position="285"/>
    </location>
</feature>
<feature type="region of interest" description="Disordered" evidence="9">
    <location>
        <begin position="361"/>
        <end position="394"/>
    </location>
</feature>
<dbReference type="InterPro" id="IPR017455">
    <property type="entry name" value="Znf_FYVE-rel"/>
</dbReference>
<evidence type="ECO:0000256" key="6">
    <source>
        <dbReference type="ARBA" id="ARBA00022771"/>
    </source>
</evidence>
<keyword evidence="13" id="KW-1185">Reference proteome</keyword>
<dbReference type="Gene3D" id="1.25.40.90">
    <property type="match status" value="1"/>
</dbReference>
<protein>
    <recommendedName>
        <fullName evidence="3">Vacuolar protein sorting-associated protein 27</fullName>
    </recommendedName>
</protein>
<dbReference type="EMBL" id="CAGI01000156">
    <property type="protein sequence ID" value="CCF50624.1"/>
    <property type="molecule type" value="Genomic_DNA"/>
</dbReference>
<dbReference type="PROSITE" id="PS50179">
    <property type="entry name" value="VHS"/>
    <property type="match status" value="1"/>
</dbReference>
<proteinExistence type="inferred from homology"/>
<feature type="domain" description="FYVE-type" evidence="10">
    <location>
        <begin position="175"/>
        <end position="235"/>
    </location>
</feature>
<feature type="compositionally biased region" description="Low complexity" evidence="9">
    <location>
        <begin position="246"/>
        <end position="263"/>
    </location>
</feature>
<comment type="caution">
    <text evidence="12">The sequence shown here is derived from an EMBL/GenBank/DDBJ whole genome shotgun (WGS) entry which is preliminary data.</text>
</comment>
<dbReference type="GO" id="GO:0031623">
    <property type="term" value="P:receptor internalization"/>
    <property type="evidence" value="ECO:0007669"/>
    <property type="project" value="TreeGrafter"/>
</dbReference>
<feature type="domain" description="VHS" evidence="11">
    <location>
        <begin position="22"/>
        <end position="146"/>
    </location>
</feature>
<gene>
    <name evidence="12" type="ORF">UHOR_05867</name>
</gene>
<evidence type="ECO:0000256" key="5">
    <source>
        <dbReference type="ARBA" id="ARBA00022753"/>
    </source>
</evidence>
<dbReference type="GO" id="GO:0035091">
    <property type="term" value="F:phosphatidylinositol binding"/>
    <property type="evidence" value="ECO:0007669"/>
    <property type="project" value="InterPro"/>
</dbReference>
<evidence type="ECO:0000256" key="9">
    <source>
        <dbReference type="SAM" id="MobiDB-lite"/>
    </source>
</evidence>
<dbReference type="HOGENOM" id="CLU_011862_0_0_1"/>
<dbReference type="Gene3D" id="1.20.5.1940">
    <property type="match status" value="1"/>
</dbReference>
<keyword evidence="5" id="KW-0967">Endosome</keyword>
<dbReference type="Gene3D" id="3.30.40.10">
    <property type="entry name" value="Zinc/RING finger domain, C3HC4 (zinc finger)"/>
    <property type="match status" value="1"/>
</dbReference>
<feature type="region of interest" description="Disordered" evidence="9">
    <location>
        <begin position="512"/>
        <end position="658"/>
    </location>
</feature>
<feature type="region of interest" description="Disordered" evidence="9">
    <location>
        <begin position="785"/>
        <end position="847"/>
    </location>
</feature>
<dbReference type="PANTHER" id="PTHR46275">
    <property type="entry name" value="HEPATOCYTE GROWTH FACTOR-REGULATED TYROSINE KINASE SUBSTRATE"/>
    <property type="match status" value="1"/>
</dbReference>
<evidence type="ECO:0000256" key="8">
    <source>
        <dbReference type="PROSITE-ProRule" id="PRU00091"/>
    </source>
</evidence>
<dbReference type="PROSITE" id="PS50330">
    <property type="entry name" value="UIM"/>
    <property type="match status" value="1"/>
</dbReference>
<evidence type="ECO:0000259" key="10">
    <source>
        <dbReference type="PROSITE" id="PS50178"/>
    </source>
</evidence>
<dbReference type="PANTHER" id="PTHR46275:SF1">
    <property type="entry name" value="HEPATOCYTE GROWTH FACTOR-REGULATED TYROSINE KINASE SUBSTRATE"/>
    <property type="match status" value="1"/>
</dbReference>
<reference evidence="12 13" key="1">
    <citation type="journal article" date="2012" name="Plant Cell">
        <title>Genome comparison of barley and maize smut fungi reveals targeted loss of RNA silencing components and species-specific presence of transposable elements.</title>
        <authorList>
            <person name="Laurie J.D."/>
            <person name="Ali S."/>
            <person name="Linning R."/>
            <person name="Mannhaupt G."/>
            <person name="Wong P."/>
            <person name="Gueldener U."/>
            <person name="Muensterkoetter M."/>
            <person name="Moore R."/>
            <person name="Kahmann R."/>
            <person name="Bakkeren G."/>
            <person name="Schirawski J."/>
        </authorList>
    </citation>
    <scope>NUCLEOTIDE SEQUENCE [LARGE SCALE GENOMIC DNA]</scope>
    <source>
        <strain evidence="13">Uh4875-4</strain>
    </source>
</reference>
<feature type="compositionally biased region" description="Low complexity" evidence="9">
    <location>
        <begin position="814"/>
        <end position="843"/>
    </location>
</feature>
<feature type="compositionally biased region" description="Polar residues" evidence="9">
    <location>
        <begin position="304"/>
        <end position="313"/>
    </location>
</feature>
<dbReference type="Proteomes" id="UP000006174">
    <property type="component" value="Unassembled WGS sequence"/>
</dbReference>
<feature type="compositionally biased region" description="Polar residues" evidence="9">
    <location>
        <begin position="785"/>
        <end position="796"/>
    </location>
</feature>
<dbReference type="SMART" id="SM00288">
    <property type="entry name" value="VHS"/>
    <property type="match status" value="1"/>
</dbReference>
<dbReference type="InterPro" id="IPR003903">
    <property type="entry name" value="UIM_dom"/>
</dbReference>
<dbReference type="GO" id="GO:0005769">
    <property type="term" value="C:early endosome"/>
    <property type="evidence" value="ECO:0007669"/>
    <property type="project" value="TreeGrafter"/>
</dbReference>
<dbReference type="InterPro" id="IPR000306">
    <property type="entry name" value="Znf_FYVE"/>
</dbReference>
<feature type="region of interest" description="Disordered" evidence="9">
    <location>
        <begin position="236"/>
        <end position="289"/>
    </location>
</feature>
<evidence type="ECO:0000313" key="13">
    <source>
        <dbReference type="Proteomes" id="UP000006174"/>
    </source>
</evidence>
<dbReference type="InterPro" id="IPR017073">
    <property type="entry name" value="HGS/VPS27"/>
</dbReference>
<dbReference type="eggNOG" id="KOG1818">
    <property type="taxonomic scope" value="Eukaryota"/>
</dbReference>
<keyword evidence="4" id="KW-0479">Metal-binding</keyword>
<feature type="compositionally biased region" description="Low complexity" evidence="9">
    <location>
        <begin position="512"/>
        <end position="525"/>
    </location>
</feature>
<evidence type="ECO:0000256" key="1">
    <source>
        <dbReference type="ARBA" id="ARBA00004125"/>
    </source>
</evidence>
<keyword evidence="6 8" id="KW-0863">Zinc-finger</keyword>
<dbReference type="SMART" id="SM00726">
    <property type="entry name" value="UIM"/>
    <property type="match status" value="2"/>
</dbReference>
<evidence type="ECO:0000256" key="2">
    <source>
        <dbReference type="ARBA" id="ARBA00008597"/>
    </source>
</evidence>
<dbReference type="InterPro" id="IPR002014">
    <property type="entry name" value="VHS_dom"/>
</dbReference>
<evidence type="ECO:0000256" key="3">
    <source>
        <dbReference type="ARBA" id="ARBA00017753"/>
    </source>
</evidence>
<dbReference type="STRING" id="1128400.I2FUN1"/>
<dbReference type="SMART" id="SM00064">
    <property type="entry name" value="FYVE"/>
    <property type="match status" value="1"/>
</dbReference>
<dbReference type="SUPFAM" id="SSF57903">
    <property type="entry name" value="FYVE/PHD zinc finger"/>
    <property type="match status" value="1"/>
</dbReference>
<dbReference type="CDD" id="cd16979">
    <property type="entry name" value="VHS_Vps27"/>
    <property type="match status" value="1"/>
</dbReference>
<feature type="compositionally biased region" description="Low complexity" evidence="9">
    <location>
        <begin position="898"/>
        <end position="918"/>
    </location>
</feature>
<dbReference type="Pfam" id="PF02809">
    <property type="entry name" value="UIM"/>
    <property type="match status" value="2"/>
</dbReference>
<accession>I2FUN1</accession>
<feature type="compositionally biased region" description="Low complexity" evidence="9">
    <location>
        <begin position="570"/>
        <end position="640"/>
    </location>
</feature>
<name>I2FUN1_USTHO</name>
<dbReference type="OMA" id="DQQCSAK"/>
<dbReference type="PROSITE" id="PS50178">
    <property type="entry name" value="ZF_FYVE"/>
    <property type="match status" value="1"/>
</dbReference>
<dbReference type="InterPro" id="IPR011011">
    <property type="entry name" value="Znf_FYVE_PHD"/>
</dbReference>
<dbReference type="OrthoDB" id="957735at2759"/>
<dbReference type="Pfam" id="PF01363">
    <property type="entry name" value="FYVE"/>
    <property type="match status" value="1"/>
</dbReference>
<evidence type="ECO:0000256" key="7">
    <source>
        <dbReference type="ARBA" id="ARBA00022833"/>
    </source>
</evidence>
<dbReference type="InterPro" id="IPR008942">
    <property type="entry name" value="ENTH_VHS"/>
</dbReference>
<dbReference type="GO" id="GO:0032456">
    <property type="term" value="P:endocytic recycling"/>
    <property type="evidence" value="ECO:0007669"/>
    <property type="project" value="TreeGrafter"/>
</dbReference>
<comment type="subcellular location">
    <subcellularLocation>
        <location evidence="1">Endosome membrane</location>
        <topology evidence="1">Peripheral membrane protein</topology>
        <orientation evidence="1">Cytoplasmic side</orientation>
    </subcellularLocation>
</comment>
<dbReference type="Gene3D" id="6.10.140.100">
    <property type="match status" value="1"/>
</dbReference>
<dbReference type="GO" id="GO:0007034">
    <property type="term" value="P:vacuolar transport"/>
    <property type="evidence" value="ECO:0007669"/>
    <property type="project" value="UniProtKB-ARBA"/>
</dbReference>
<dbReference type="CDD" id="cd15735">
    <property type="entry name" value="FYVE_spVPS27p_like"/>
    <property type="match status" value="1"/>
</dbReference>
<dbReference type="GO" id="GO:0043130">
    <property type="term" value="F:ubiquitin binding"/>
    <property type="evidence" value="ECO:0007669"/>
    <property type="project" value="InterPro"/>
</dbReference>
<dbReference type="Pfam" id="PF00790">
    <property type="entry name" value="VHS"/>
    <property type="match status" value="1"/>
</dbReference>
<evidence type="ECO:0000313" key="12">
    <source>
        <dbReference type="EMBL" id="CCF50624.1"/>
    </source>
</evidence>
<dbReference type="SUPFAM" id="SSF48464">
    <property type="entry name" value="ENTH/VHS domain"/>
    <property type="match status" value="1"/>
</dbReference>
<dbReference type="GO" id="GO:0010008">
    <property type="term" value="C:endosome membrane"/>
    <property type="evidence" value="ECO:0007669"/>
    <property type="project" value="UniProtKB-SubCell"/>
</dbReference>
<keyword evidence="7" id="KW-0862">Zinc</keyword>
<sequence>MSALWSGWGADAFTEQVEKATSELLPVGSEDIVLNLEICDQVRAKQVPAKQAMQVLKRRVGHKNPNVVLLALGLTDICIKNGGDHFLQEVASREFMDNLASLLRNPAGVNNDVKAKALGLIQNWSQIAQAKPAQMAYITDIYKQLKSDPSFEFPPLDPNVVASAALVETLTAPEWVDGEVCMRCRTAFTTFNRKHHCRNCGNVFCQQCSSHNMALPWFGIGQDVRVCDGCYARKGPPKNAAKLSRSKSVNSSSPSSSAKHVPSGRGASASHHRSATVGGKSKRSARQKEEDDIALAIKLSLEASGQSTGQSSRPEAFAVPSQPSAARGTVERAPNGRVLEGTDADDDPDLAAAIAASLRDWAPPQPSAPDGINDTAGSAPVSGAAARGSDAVRSDLPLPPSLDLAPQDIDNILTFSQTIQAQHAHNQRSGIVDTPVPQPVQALYEKATSARPRMARNLEEGHRRHNVLVSMHDKLTEAVRLYDRLLDAQMTRPAHAYPSQAYQPAQYSAPTQQGYGYGYEQSGQSDPTPEALYAPLHAGPSSLHPQAPPLNANANAGSEYSGAPVPWNAQQQQHQYQQPQQPQQRQPQHGAQQYQQHQHPYGLQAPPSQYATQQQQHQQQHQHQHPSQQQYQQYGAPSAYPKGAFADPNQAISPAPPSASTPYVGYEYPDAAASQVPHPQVNGTAYGTANGPYVNEPVAAPSTPGAGPVGSRGSLSVRTEGIMGSGPISVSNGTASVPVDKLNGGEDVQGDDSIATCRLSAETSVSSRNGWNSVPIQAVAPLSQTENGVQPNTQDASQYQHQSKHQQQQHRQELYQQQQRQELYQQQQYQSDHPAAAQPQLQHHPAKKADTSYLPIFPIAPHPDNGFGQERAAAAEAASPMVSPYTNAPSSAGMWQGSANKSPAAAQPAAAESPLIEF</sequence>
<dbReference type="InterPro" id="IPR013083">
    <property type="entry name" value="Znf_RING/FYVE/PHD"/>
</dbReference>
<dbReference type="CDD" id="cd21385">
    <property type="entry name" value="GAT_Vps27"/>
    <property type="match status" value="1"/>
</dbReference>